<dbReference type="Proteomes" id="UP001165492">
    <property type="component" value="Unassembled WGS sequence"/>
</dbReference>
<dbReference type="EMBL" id="JAJHJB010000002">
    <property type="protein sequence ID" value="MCC5464275.1"/>
    <property type="molecule type" value="Genomic_DNA"/>
</dbReference>
<organism evidence="1 2">
    <name type="scientific">Pelosinus baikalensis</name>
    <dbReference type="NCBI Taxonomy" id="2892015"/>
    <lineage>
        <taxon>Bacteria</taxon>
        <taxon>Bacillati</taxon>
        <taxon>Bacillota</taxon>
        <taxon>Negativicutes</taxon>
        <taxon>Selenomonadales</taxon>
        <taxon>Sporomusaceae</taxon>
        <taxon>Pelosinus</taxon>
    </lineage>
</organism>
<dbReference type="SUPFAM" id="SSF55060">
    <property type="entry name" value="GHMP Kinase, C-terminal domain"/>
    <property type="match status" value="1"/>
</dbReference>
<protein>
    <submittedName>
        <fullName evidence="1">Uncharacterized protein</fullName>
    </submittedName>
</protein>
<reference evidence="1" key="1">
    <citation type="submission" date="2021-11" db="EMBL/GenBank/DDBJ databases">
        <title>Description of a new species Pelosinus isolated from the bottom sediments of Lake Baikal.</title>
        <authorList>
            <person name="Zakharyuk A."/>
        </authorList>
    </citation>
    <scope>NUCLEOTIDE SEQUENCE</scope>
    <source>
        <strain evidence="1">Bkl1</strain>
    </source>
</reference>
<accession>A0ABS8HMK3</accession>
<proteinExistence type="predicted"/>
<gene>
    <name evidence="1" type="ORF">LMF89_02710</name>
</gene>
<name>A0ABS8HMK3_9FIRM</name>
<keyword evidence="2" id="KW-1185">Reference proteome</keyword>
<evidence type="ECO:0000313" key="1">
    <source>
        <dbReference type="EMBL" id="MCC5464275.1"/>
    </source>
</evidence>
<dbReference type="Gene3D" id="3.30.70.890">
    <property type="entry name" value="GHMP kinase, C-terminal domain"/>
    <property type="match status" value="1"/>
</dbReference>
<sequence>MGELSEMSSRTIKALEALKQGDLLGFGGCAIAIVEKQHTDSFITVVGKKYEERIGYGGTFYIASIGDGAREINREVII</sequence>
<comment type="caution">
    <text evidence="1">The sequence shown here is derived from an EMBL/GenBank/DDBJ whole genome shotgun (WGS) entry which is preliminary data.</text>
</comment>
<evidence type="ECO:0000313" key="2">
    <source>
        <dbReference type="Proteomes" id="UP001165492"/>
    </source>
</evidence>
<dbReference type="InterPro" id="IPR036554">
    <property type="entry name" value="GHMP_kinase_C_sf"/>
</dbReference>